<dbReference type="EMBL" id="JBHTEB010000001">
    <property type="protein sequence ID" value="MFD0317621.1"/>
    <property type="molecule type" value="Genomic_DNA"/>
</dbReference>
<gene>
    <name evidence="1" type="ORF">ACFQZ6_26040</name>
</gene>
<accession>A0ABW2WDU2</accession>
<reference evidence="2" key="1">
    <citation type="journal article" date="2019" name="Int. J. Syst. Evol. Microbiol.">
        <title>The Global Catalogue of Microorganisms (GCM) 10K type strain sequencing project: providing services to taxonomists for standard genome sequencing and annotation.</title>
        <authorList>
            <consortium name="The Broad Institute Genomics Platform"/>
            <consortium name="The Broad Institute Genome Sequencing Center for Infectious Disease"/>
            <person name="Wu L."/>
            <person name="Ma J."/>
        </authorList>
    </citation>
    <scope>NUCLEOTIDE SEQUENCE [LARGE SCALE GENOMIC DNA]</scope>
    <source>
        <strain evidence="2">CGMCC 4.7400</strain>
    </source>
</reference>
<keyword evidence="2" id="KW-1185">Reference proteome</keyword>
<sequence>MSASSSDGGLSYPVPDNIRGVPADKVLLEALLDEGDELKQGPGFFDLKDGRFCHMYVDGNESVVSDGQWHERGYRYA</sequence>
<protein>
    <submittedName>
        <fullName evidence="1">Uncharacterized protein</fullName>
    </submittedName>
</protein>
<dbReference type="Proteomes" id="UP001597023">
    <property type="component" value="Unassembled WGS sequence"/>
</dbReference>
<evidence type="ECO:0000313" key="2">
    <source>
        <dbReference type="Proteomes" id="UP001597023"/>
    </source>
</evidence>
<proteinExistence type="predicted"/>
<name>A0ABW2WDU2_9ACTN</name>
<organism evidence="1 2">
    <name type="scientific">Streptomyces flavalbus</name>
    <dbReference type="NCBI Taxonomy" id="2665155"/>
    <lineage>
        <taxon>Bacteria</taxon>
        <taxon>Bacillati</taxon>
        <taxon>Actinomycetota</taxon>
        <taxon>Actinomycetes</taxon>
        <taxon>Kitasatosporales</taxon>
        <taxon>Streptomycetaceae</taxon>
        <taxon>Streptomyces</taxon>
    </lineage>
</organism>
<comment type="caution">
    <text evidence="1">The sequence shown here is derived from an EMBL/GenBank/DDBJ whole genome shotgun (WGS) entry which is preliminary data.</text>
</comment>
<dbReference type="RefSeq" id="WP_381613245.1">
    <property type="nucleotide sequence ID" value="NZ_JBHTEB010000001.1"/>
</dbReference>
<evidence type="ECO:0000313" key="1">
    <source>
        <dbReference type="EMBL" id="MFD0317621.1"/>
    </source>
</evidence>